<dbReference type="Pfam" id="PF08922">
    <property type="entry name" value="DUF1905"/>
    <property type="match status" value="1"/>
</dbReference>
<evidence type="ECO:0000313" key="1">
    <source>
        <dbReference type="EMBL" id="SDG01059.1"/>
    </source>
</evidence>
<sequence>MSNESTPLDFTFDAKIGVDIKGDIWTCVEVPGSAELLGTKKSVRVDATVDGIALPNVGLMVTGTGGHMLSLNAKVRKQLGKDTGDVVTVRLQNRRS</sequence>
<dbReference type="InterPro" id="IPR015018">
    <property type="entry name" value="DUF1905"/>
</dbReference>
<evidence type="ECO:0000313" key="2">
    <source>
        <dbReference type="Proteomes" id="UP000198923"/>
    </source>
</evidence>
<evidence type="ECO:0008006" key="3">
    <source>
        <dbReference type="Google" id="ProtNLM"/>
    </source>
</evidence>
<dbReference type="InterPro" id="IPR037079">
    <property type="entry name" value="AF2212/PG0164-like_sf"/>
</dbReference>
<dbReference type="Proteomes" id="UP000198923">
    <property type="component" value="Unassembled WGS sequence"/>
</dbReference>
<dbReference type="STRING" id="504805.SAMN05421505_10192"/>
<proteinExistence type="predicted"/>
<accession>A0A1G7QT66</accession>
<dbReference type="AlphaFoldDB" id="A0A1G7QT66"/>
<dbReference type="EMBL" id="FNCN01000001">
    <property type="protein sequence ID" value="SDG01059.1"/>
    <property type="molecule type" value="Genomic_DNA"/>
</dbReference>
<protein>
    <recommendedName>
        <fullName evidence="3">DUF1905 domain-containing protein</fullName>
    </recommendedName>
</protein>
<keyword evidence="2" id="KW-1185">Reference proteome</keyword>
<dbReference type="RefSeq" id="WP_093167068.1">
    <property type="nucleotide sequence ID" value="NZ_FNCN01000001.1"/>
</dbReference>
<name>A0A1G7QT66_9ACTN</name>
<dbReference type="SUPFAM" id="SSF141694">
    <property type="entry name" value="AF2212/PG0164-like"/>
    <property type="match status" value="1"/>
</dbReference>
<dbReference type="Gene3D" id="2.40.30.100">
    <property type="entry name" value="AF2212/PG0164-like"/>
    <property type="match status" value="1"/>
</dbReference>
<organism evidence="1 2">
    <name type="scientific">Sinosporangium album</name>
    <dbReference type="NCBI Taxonomy" id="504805"/>
    <lineage>
        <taxon>Bacteria</taxon>
        <taxon>Bacillati</taxon>
        <taxon>Actinomycetota</taxon>
        <taxon>Actinomycetes</taxon>
        <taxon>Streptosporangiales</taxon>
        <taxon>Streptosporangiaceae</taxon>
        <taxon>Sinosporangium</taxon>
    </lineage>
</organism>
<reference evidence="1 2" key="1">
    <citation type="submission" date="2016-10" db="EMBL/GenBank/DDBJ databases">
        <authorList>
            <person name="de Groot N.N."/>
        </authorList>
    </citation>
    <scope>NUCLEOTIDE SEQUENCE [LARGE SCALE GENOMIC DNA]</scope>
    <source>
        <strain evidence="1 2">CPCC 201354</strain>
    </source>
</reference>
<gene>
    <name evidence="1" type="ORF">SAMN05421505_10192</name>
</gene>
<dbReference type="OrthoDB" id="8246703at2"/>